<proteinExistence type="predicted"/>
<dbReference type="InterPro" id="IPR026816">
    <property type="entry name" value="Flavodoxin_dom"/>
</dbReference>
<dbReference type="InterPro" id="IPR017900">
    <property type="entry name" value="4Fe4S_Fe_S_CS"/>
</dbReference>
<dbReference type="eggNOG" id="COG1143">
    <property type="taxonomic scope" value="Bacteria"/>
</dbReference>
<feature type="domain" description="4Fe-4S ferredoxin-type" evidence="4">
    <location>
        <begin position="187"/>
        <end position="215"/>
    </location>
</feature>
<evidence type="ECO:0000259" key="4">
    <source>
        <dbReference type="PROSITE" id="PS51379"/>
    </source>
</evidence>
<evidence type="ECO:0000256" key="1">
    <source>
        <dbReference type="ARBA" id="ARBA00022723"/>
    </source>
</evidence>
<sequence>MIFYFSGTGNSLYVAKNLSSNQGEELIAISKEMKQDKDFYEYDLKPGEKIIFVYPIYAWAPPAPVVKFISKIKLNNYKNNYLTAVVTCGENIGNNMKILEKKLGAKGLKLNSGFSIVMPNNYIILGRADEDDIVNSKMSKALETIGEVNNLIGDKVRDVFKVETGPMPKVMTAIANPIFNKLAINTKKFHVTDDCIGCKLCEQVCNTKCIKVDKVPKWGDNCCQCLACISYCPKEAIQYGKYTINKKKYKNSKIAVGEMKI</sequence>
<dbReference type="InterPro" id="IPR029039">
    <property type="entry name" value="Flavoprotein-like_sf"/>
</dbReference>
<dbReference type="EMBL" id="JPMD01000031">
    <property type="protein sequence ID" value="KEZ85710.1"/>
    <property type="molecule type" value="Genomic_DNA"/>
</dbReference>
<dbReference type="STRING" id="318464.IO99_12970"/>
<dbReference type="NCBIfam" id="NF038196">
    <property type="entry name" value="ferrodoxin_EFR1"/>
    <property type="match status" value="1"/>
</dbReference>
<organism evidence="5 6">
    <name type="scientific">Clostridium sulfidigenes</name>
    <dbReference type="NCBI Taxonomy" id="318464"/>
    <lineage>
        <taxon>Bacteria</taxon>
        <taxon>Bacillati</taxon>
        <taxon>Bacillota</taxon>
        <taxon>Clostridia</taxon>
        <taxon>Eubacteriales</taxon>
        <taxon>Clostridiaceae</taxon>
        <taxon>Clostridium</taxon>
    </lineage>
</organism>
<dbReference type="Proteomes" id="UP000028542">
    <property type="component" value="Unassembled WGS sequence"/>
</dbReference>
<dbReference type="InterPro" id="IPR017896">
    <property type="entry name" value="4Fe4S_Fe-S-bd"/>
</dbReference>
<keyword evidence="2" id="KW-0408">Iron</keyword>
<keyword evidence="6" id="KW-1185">Reference proteome</keyword>
<dbReference type="Gene3D" id="3.30.70.20">
    <property type="match status" value="1"/>
</dbReference>
<dbReference type="SUPFAM" id="SSF54862">
    <property type="entry name" value="4Fe-4S ferredoxins"/>
    <property type="match status" value="1"/>
</dbReference>
<keyword evidence="3" id="KW-0411">Iron-sulfur</keyword>
<dbReference type="PANTHER" id="PTHR43122">
    <property type="entry name" value="FERREDOXIN SUBUNIT OF PYRUVATE:FLAVODOXIN OXIDOREDUCTASE-RELATED"/>
    <property type="match status" value="1"/>
</dbReference>
<dbReference type="PROSITE" id="PS00198">
    <property type="entry name" value="4FE4S_FER_1"/>
    <property type="match status" value="1"/>
</dbReference>
<dbReference type="PANTHER" id="PTHR43122:SF1">
    <property type="entry name" value="IRON-SULFUR-BINDING PROTEIN"/>
    <property type="match status" value="1"/>
</dbReference>
<dbReference type="GO" id="GO:0051536">
    <property type="term" value="F:iron-sulfur cluster binding"/>
    <property type="evidence" value="ECO:0007669"/>
    <property type="project" value="UniProtKB-KW"/>
</dbReference>
<reference evidence="5 6" key="1">
    <citation type="submission" date="2014-07" db="EMBL/GenBank/DDBJ databases">
        <title>Draft genome of Clostridium sulfidigenes 113A isolated from sediments associated with methane hydrate from Krishna Godavari basin.</title>
        <authorList>
            <person name="Honkalas V.S."/>
            <person name="Dabir A.P."/>
            <person name="Arora P."/>
            <person name="Dhakephalkar P.K."/>
        </authorList>
    </citation>
    <scope>NUCLEOTIDE SEQUENCE [LARGE SCALE GENOMIC DNA]</scope>
    <source>
        <strain evidence="5 6">113A</strain>
    </source>
</reference>
<dbReference type="AlphaFoldDB" id="A0A084J9S6"/>
<dbReference type="GO" id="GO:0046872">
    <property type="term" value="F:metal ion binding"/>
    <property type="evidence" value="ECO:0007669"/>
    <property type="project" value="UniProtKB-KW"/>
</dbReference>
<keyword evidence="1" id="KW-0479">Metal-binding</keyword>
<dbReference type="Pfam" id="PF12724">
    <property type="entry name" value="Flavodoxin_5"/>
    <property type="match status" value="1"/>
</dbReference>
<dbReference type="Gene3D" id="3.40.50.360">
    <property type="match status" value="1"/>
</dbReference>
<evidence type="ECO:0000256" key="2">
    <source>
        <dbReference type="ARBA" id="ARBA00023004"/>
    </source>
</evidence>
<accession>A0A084J9S6</accession>
<comment type="caution">
    <text evidence="5">The sequence shown here is derived from an EMBL/GenBank/DDBJ whole genome shotgun (WGS) entry which is preliminary data.</text>
</comment>
<evidence type="ECO:0000256" key="3">
    <source>
        <dbReference type="ARBA" id="ARBA00023014"/>
    </source>
</evidence>
<evidence type="ECO:0000313" key="5">
    <source>
        <dbReference type="EMBL" id="KEZ85710.1"/>
    </source>
</evidence>
<feature type="domain" description="4Fe-4S ferredoxin-type" evidence="4">
    <location>
        <begin position="220"/>
        <end position="242"/>
    </location>
</feature>
<gene>
    <name evidence="5" type="ORF">IO99_12970</name>
</gene>
<dbReference type="RefSeq" id="WP_035133894.1">
    <property type="nucleotide sequence ID" value="NZ_JPMD01000031.1"/>
</dbReference>
<name>A0A084J9S6_9CLOT</name>
<dbReference type="InterPro" id="IPR047964">
    <property type="entry name" value="EFR1-like"/>
</dbReference>
<dbReference type="SUPFAM" id="SSF52218">
    <property type="entry name" value="Flavoproteins"/>
    <property type="match status" value="1"/>
</dbReference>
<protein>
    <submittedName>
        <fullName evidence="5">4Fe-4S ferredoxin</fullName>
    </submittedName>
</protein>
<evidence type="ECO:0000313" key="6">
    <source>
        <dbReference type="Proteomes" id="UP000028542"/>
    </source>
</evidence>
<dbReference type="PROSITE" id="PS51379">
    <property type="entry name" value="4FE4S_FER_2"/>
    <property type="match status" value="2"/>
</dbReference>